<evidence type="ECO:0008006" key="4">
    <source>
        <dbReference type="Google" id="ProtNLM"/>
    </source>
</evidence>
<evidence type="ECO:0000313" key="3">
    <source>
        <dbReference type="Proteomes" id="UP000286268"/>
    </source>
</evidence>
<gene>
    <name evidence="2" type="ORF">C1I91_02265</name>
</gene>
<evidence type="ECO:0000313" key="2">
    <source>
        <dbReference type="EMBL" id="QAA30583.1"/>
    </source>
</evidence>
<sequence>MNNLQALGLHQLYLMGLVLFYIVYKQVVTRPVKGSRYIIIPLLLIYFTLESIDSITGGLGKAAGALIILASVGVITGVISGMLTKIFRGEDGVLYQSGGVPVLVFLVITIPIRIMLRYTLGHIPGNEVLNYAGLSYLVMISCQMVAKSIVVIWRRPEVLQLIFQQRADKARRRLERRIEKSSRRLDRMN</sequence>
<name>A0A410DNA9_9CLOT</name>
<feature type="transmembrane region" description="Helical" evidence="1">
    <location>
        <begin position="6"/>
        <end position="24"/>
    </location>
</feature>
<dbReference type="EMBL" id="CP025746">
    <property type="protein sequence ID" value="QAA30583.1"/>
    <property type="molecule type" value="Genomic_DNA"/>
</dbReference>
<keyword evidence="1" id="KW-0472">Membrane</keyword>
<dbReference type="AlphaFoldDB" id="A0A410DNA9"/>
<keyword evidence="1" id="KW-1133">Transmembrane helix</keyword>
<dbReference type="Proteomes" id="UP000286268">
    <property type="component" value="Chromosome"/>
</dbReference>
<proteinExistence type="predicted"/>
<feature type="transmembrane region" description="Helical" evidence="1">
    <location>
        <begin position="62"/>
        <end position="81"/>
    </location>
</feature>
<dbReference type="KEGG" id="cmah:C1I91_02265"/>
<evidence type="ECO:0000256" key="1">
    <source>
        <dbReference type="SAM" id="Phobius"/>
    </source>
</evidence>
<feature type="transmembrane region" description="Helical" evidence="1">
    <location>
        <begin position="36"/>
        <end position="56"/>
    </location>
</feature>
<feature type="transmembrane region" description="Helical" evidence="1">
    <location>
        <begin position="93"/>
        <end position="114"/>
    </location>
</feature>
<keyword evidence="3" id="KW-1185">Reference proteome</keyword>
<protein>
    <recommendedName>
        <fullName evidence="4">DUF1453 family protein</fullName>
    </recommendedName>
</protein>
<reference evidence="2 3" key="1">
    <citation type="submission" date="2018-01" db="EMBL/GenBank/DDBJ databases">
        <title>Genome Sequencing and Assembly of Anaerobacter polyendosporus strain CT4.</title>
        <authorList>
            <person name="Tachaapaikoon C."/>
            <person name="Sutheeworapong S."/>
            <person name="Jenjaroenpun P."/>
            <person name="Wongsurawat T."/>
            <person name="Nookeaw I."/>
            <person name="Cheawchanlertfa P."/>
            <person name="Kosugi A."/>
            <person name="Cheevadhanarak S."/>
            <person name="Ratanakhanokchai K."/>
        </authorList>
    </citation>
    <scope>NUCLEOTIDE SEQUENCE [LARGE SCALE GENOMIC DNA]</scope>
    <source>
        <strain evidence="2 3">CT4</strain>
    </source>
</reference>
<keyword evidence="1" id="KW-0812">Transmembrane</keyword>
<accession>A0A410DNA9</accession>
<organism evidence="2 3">
    <name type="scientific">Clostridium manihotivorum</name>
    <dbReference type="NCBI Taxonomy" id="2320868"/>
    <lineage>
        <taxon>Bacteria</taxon>
        <taxon>Bacillati</taxon>
        <taxon>Bacillota</taxon>
        <taxon>Clostridia</taxon>
        <taxon>Eubacteriales</taxon>
        <taxon>Clostridiaceae</taxon>
        <taxon>Clostridium</taxon>
    </lineage>
</organism>
<feature type="transmembrane region" description="Helical" evidence="1">
    <location>
        <begin position="134"/>
        <end position="153"/>
    </location>
</feature>
<dbReference type="RefSeq" id="WP_128211034.1">
    <property type="nucleotide sequence ID" value="NZ_CP025746.1"/>
</dbReference>
<dbReference type="OrthoDB" id="9889936at2"/>